<dbReference type="InterPro" id="IPR016032">
    <property type="entry name" value="Sig_transdc_resp-reg_C-effctor"/>
</dbReference>
<dbReference type="PRINTS" id="PR00038">
    <property type="entry name" value="HTHLUXR"/>
</dbReference>
<evidence type="ECO:0000256" key="1">
    <source>
        <dbReference type="ARBA" id="ARBA00023125"/>
    </source>
</evidence>
<feature type="domain" description="HTH luxR-type" evidence="2">
    <location>
        <begin position="311"/>
        <end position="370"/>
    </location>
</feature>
<sequence>MLQSQDIENAVDIGTRMVACRDLSMFKEDILEDLTRFLGAETSAFLTFFKRDKVAVGFNCAYGISEKMHQEYVDGFFKDDPAVDIVFGGRPFAQDAIASDVILLEQHMDYYNFTGGFFYNTFLRPLHIHHLMLIKIMMRPEEDSAILIGMHRPKTKESFSPEHLQKAEMIIPTIAGAMYSLIAHDLLEERQVIIDRLAHGMEKTGLLILNDTMDVLYVSSSFQTHIGQNSLPVTSLPENIIHICQRIKHKLTRTGGDVSYVRKECHSADHKISFNITVCKTESPTNGLRFIIYSNEATAPSPSEGLMEYYHLTRREKDIACQVTFGLTNIQIAEKLGISMRTVENHLRAIYSKTKVKNRTSLTYMLSQANY</sequence>
<gene>
    <name evidence="3" type="ORF">MNBD_ALPHA01-1316</name>
</gene>
<keyword evidence="1" id="KW-0238">DNA-binding</keyword>
<evidence type="ECO:0000313" key="3">
    <source>
        <dbReference type="EMBL" id="VAW03936.1"/>
    </source>
</evidence>
<dbReference type="GO" id="GO:0006355">
    <property type="term" value="P:regulation of DNA-templated transcription"/>
    <property type="evidence" value="ECO:0007669"/>
    <property type="project" value="InterPro"/>
</dbReference>
<dbReference type="SMART" id="SM00421">
    <property type="entry name" value="HTH_LUXR"/>
    <property type="match status" value="1"/>
</dbReference>
<name>A0A3B0TAB0_9ZZZZ</name>
<dbReference type="PANTHER" id="PTHR43214">
    <property type="entry name" value="TWO-COMPONENT RESPONSE REGULATOR"/>
    <property type="match status" value="1"/>
</dbReference>
<dbReference type="PROSITE" id="PS50043">
    <property type="entry name" value="HTH_LUXR_2"/>
    <property type="match status" value="1"/>
</dbReference>
<dbReference type="Pfam" id="PF00196">
    <property type="entry name" value="GerE"/>
    <property type="match status" value="1"/>
</dbReference>
<dbReference type="Gene3D" id="1.10.10.10">
    <property type="entry name" value="Winged helix-like DNA-binding domain superfamily/Winged helix DNA-binding domain"/>
    <property type="match status" value="1"/>
</dbReference>
<evidence type="ECO:0000259" key="2">
    <source>
        <dbReference type="PROSITE" id="PS50043"/>
    </source>
</evidence>
<protein>
    <recommendedName>
        <fullName evidence="2">HTH luxR-type domain-containing protein</fullName>
    </recommendedName>
</protein>
<dbReference type="InterPro" id="IPR039420">
    <property type="entry name" value="WalR-like"/>
</dbReference>
<dbReference type="EMBL" id="UOEJ01000179">
    <property type="protein sequence ID" value="VAW03936.1"/>
    <property type="molecule type" value="Genomic_DNA"/>
</dbReference>
<dbReference type="InterPro" id="IPR000792">
    <property type="entry name" value="Tscrpt_reg_LuxR_C"/>
</dbReference>
<proteinExistence type="predicted"/>
<dbReference type="SUPFAM" id="SSF46894">
    <property type="entry name" value="C-terminal effector domain of the bipartite response regulators"/>
    <property type="match status" value="1"/>
</dbReference>
<reference evidence="3" key="1">
    <citation type="submission" date="2018-06" db="EMBL/GenBank/DDBJ databases">
        <authorList>
            <person name="Zhirakovskaya E."/>
        </authorList>
    </citation>
    <scope>NUCLEOTIDE SEQUENCE</scope>
</reference>
<dbReference type="CDD" id="cd06170">
    <property type="entry name" value="LuxR_C_like"/>
    <property type="match status" value="1"/>
</dbReference>
<organism evidence="3">
    <name type="scientific">hydrothermal vent metagenome</name>
    <dbReference type="NCBI Taxonomy" id="652676"/>
    <lineage>
        <taxon>unclassified sequences</taxon>
        <taxon>metagenomes</taxon>
        <taxon>ecological metagenomes</taxon>
    </lineage>
</organism>
<dbReference type="AlphaFoldDB" id="A0A3B0TAB0"/>
<dbReference type="InterPro" id="IPR036388">
    <property type="entry name" value="WH-like_DNA-bd_sf"/>
</dbReference>
<dbReference type="PROSITE" id="PS00622">
    <property type="entry name" value="HTH_LUXR_1"/>
    <property type="match status" value="1"/>
</dbReference>
<accession>A0A3B0TAB0</accession>
<dbReference type="GO" id="GO:0003677">
    <property type="term" value="F:DNA binding"/>
    <property type="evidence" value="ECO:0007669"/>
    <property type="project" value="UniProtKB-KW"/>
</dbReference>